<evidence type="ECO:0000259" key="4">
    <source>
        <dbReference type="Pfam" id="PF13649"/>
    </source>
</evidence>
<keyword evidence="1" id="KW-0489">Methyltransferase</keyword>
<proteinExistence type="predicted"/>
<evidence type="ECO:0000256" key="2">
    <source>
        <dbReference type="ARBA" id="ARBA00022679"/>
    </source>
</evidence>
<dbReference type="SUPFAM" id="SSF53335">
    <property type="entry name" value="S-adenosyl-L-methionine-dependent methyltransferases"/>
    <property type="match status" value="1"/>
</dbReference>
<dbReference type="EMBL" id="CAFBLR010000103">
    <property type="protein sequence ID" value="CAB4878041.1"/>
    <property type="molecule type" value="Genomic_DNA"/>
</dbReference>
<evidence type="ECO:0000313" key="7">
    <source>
        <dbReference type="EMBL" id="CAB5065534.1"/>
    </source>
</evidence>
<dbReference type="AlphaFoldDB" id="A0A6J6V061"/>
<dbReference type="CDD" id="cd02440">
    <property type="entry name" value="AdoMet_MTases"/>
    <property type="match status" value="1"/>
</dbReference>
<accession>A0A6J6V061</accession>
<dbReference type="Pfam" id="PF13649">
    <property type="entry name" value="Methyltransf_25"/>
    <property type="match status" value="1"/>
</dbReference>
<dbReference type="PANTHER" id="PTHR43464:SF19">
    <property type="entry name" value="UBIQUINONE BIOSYNTHESIS O-METHYLTRANSFERASE, MITOCHONDRIAL"/>
    <property type="match status" value="1"/>
</dbReference>
<reference evidence="5" key="1">
    <citation type="submission" date="2020-05" db="EMBL/GenBank/DDBJ databases">
        <authorList>
            <person name="Chiriac C."/>
            <person name="Salcher M."/>
            <person name="Ghai R."/>
            <person name="Kavagutti S V."/>
        </authorList>
    </citation>
    <scope>NUCLEOTIDE SEQUENCE</scope>
</reference>
<keyword evidence="3" id="KW-0949">S-adenosyl-L-methionine</keyword>
<evidence type="ECO:0000313" key="6">
    <source>
        <dbReference type="EMBL" id="CAB4878041.1"/>
    </source>
</evidence>
<organism evidence="5">
    <name type="scientific">freshwater metagenome</name>
    <dbReference type="NCBI Taxonomy" id="449393"/>
    <lineage>
        <taxon>unclassified sequences</taxon>
        <taxon>metagenomes</taxon>
        <taxon>ecological metagenomes</taxon>
    </lineage>
</organism>
<dbReference type="PANTHER" id="PTHR43464">
    <property type="entry name" value="METHYLTRANSFERASE"/>
    <property type="match status" value="1"/>
</dbReference>
<evidence type="ECO:0000256" key="1">
    <source>
        <dbReference type="ARBA" id="ARBA00022603"/>
    </source>
</evidence>
<name>A0A6J6V061_9ZZZZ</name>
<evidence type="ECO:0000313" key="5">
    <source>
        <dbReference type="EMBL" id="CAB4765510.1"/>
    </source>
</evidence>
<dbReference type="Gene3D" id="3.40.50.150">
    <property type="entry name" value="Vaccinia Virus protein VP39"/>
    <property type="match status" value="1"/>
</dbReference>
<dbReference type="GO" id="GO:0032259">
    <property type="term" value="P:methylation"/>
    <property type="evidence" value="ECO:0007669"/>
    <property type="project" value="UniProtKB-KW"/>
</dbReference>
<gene>
    <name evidence="5" type="ORF">UFOPK2806_02044</name>
    <name evidence="6" type="ORF">UFOPK3417_01114</name>
    <name evidence="7" type="ORF">UFOPK4306_01608</name>
</gene>
<feature type="domain" description="Methyltransferase" evidence="4">
    <location>
        <begin position="49"/>
        <end position="142"/>
    </location>
</feature>
<dbReference type="InterPro" id="IPR029063">
    <property type="entry name" value="SAM-dependent_MTases_sf"/>
</dbReference>
<protein>
    <submittedName>
        <fullName evidence="5">Unannotated protein</fullName>
    </submittedName>
</protein>
<dbReference type="EMBL" id="CAFBQP010000062">
    <property type="protein sequence ID" value="CAB5065534.1"/>
    <property type="molecule type" value="Genomic_DNA"/>
</dbReference>
<keyword evidence="2" id="KW-0808">Transferase</keyword>
<evidence type="ECO:0000256" key="3">
    <source>
        <dbReference type="ARBA" id="ARBA00022691"/>
    </source>
</evidence>
<dbReference type="EMBL" id="CAEZYY010000036">
    <property type="protein sequence ID" value="CAB4765510.1"/>
    <property type="molecule type" value="Genomic_DNA"/>
</dbReference>
<sequence length="238" mass="25895">MSGAMTDHWFEPLADYLGNAYLRYSFTKGTRQEVDAIVAALGLQPGQRVLDVGCGPGRHGYELARRGITVHGVDISQRFVDLANASAPEGATFARLDARSLGFDAEFDAVICLCQGAFGLMTAGGDDALVLEGIARALRPGGRLALSAFSAYFAVRYHEGAVFDADRGISHERTEIRNEAGESRETDLWTACYTPRELRLLCSAVGLHVDEIWAVTPGDYVRRPPSTETPEHLVLAHR</sequence>
<dbReference type="InterPro" id="IPR041698">
    <property type="entry name" value="Methyltransf_25"/>
</dbReference>
<dbReference type="GO" id="GO:0008168">
    <property type="term" value="F:methyltransferase activity"/>
    <property type="evidence" value="ECO:0007669"/>
    <property type="project" value="UniProtKB-KW"/>
</dbReference>